<reference evidence="2 3" key="1">
    <citation type="submission" date="2017-07" db="EMBL/GenBank/DDBJ databases">
        <title>Phylogenetic study on the rhizospheric bacterium Ochrobactrum sp. A44.</title>
        <authorList>
            <person name="Krzyzanowska D.M."/>
            <person name="Ossowicki A."/>
            <person name="Rajewska M."/>
            <person name="Maciag T."/>
            <person name="Kaczynski Z."/>
            <person name="Czerwicka M."/>
            <person name="Jafra S."/>
        </authorList>
    </citation>
    <scope>NUCLEOTIDE SEQUENCE [LARGE SCALE GENOMIC DNA]</scope>
    <source>
        <strain evidence="2 3">CCUG 30717</strain>
    </source>
</reference>
<keyword evidence="3" id="KW-1185">Reference proteome</keyword>
<keyword evidence="1" id="KW-0472">Membrane</keyword>
<dbReference type="GO" id="GO:0016020">
    <property type="term" value="C:membrane"/>
    <property type="evidence" value="ECO:0007669"/>
    <property type="project" value="InterPro"/>
</dbReference>
<evidence type="ECO:0000313" key="2">
    <source>
        <dbReference type="EMBL" id="OYR23989.1"/>
    </source>
</evidence>
<dbReference type="Proteomes" id="UP000216188">
    <property type="component" value="Unassembled WGS sequence"/>
</dbReference>
<sequence>MPLPIYLLLTLLIIGFVSIDKVPSDLTMAIGILSVGGFFFMELGRRIPILGLMGGAPIMTFVVPSAAVFYGVIPPSVAAAVTTFCKQSNFLYLYISAIIVGSIISMDR</sequence>
<evidence type="ECO:0000256" key="1">
    <source>
        <dbReference type="SAM" id="Phobius"/>
    </source>
</evidence>
<dbReference type="InterPro" id="IPR004679">
    <property type="entry name" value="2-OHcarboxylate_transport"/>
</dbReference>
<name>A0A256GA57_9HYPH</name>
<accession>A0A256GA57</accession>
<feature type="transmembrane region" description="Helical" evidence="1">
    <location>
        <begin position="28"/>
        <end position="44"/>
    </location>
</feature>
<feature type="transmembrane region" description="Helical" evidence="1">
    <location>
        <begin position="49"/>
        <end position="70"/>
    </location>
</feature>
<dbReference type="GO" id="GO:0008514">
    <property type="term" value="F:organic anion transmembrane transporter activity"/>
    <property type="evidence" value="ECO:0007669"/>
    <property type="project" value="InterPro"/>
</dbReference>
<dbReference type="AlphaFoldDB" id="A0A256GA57"/>
<dbReference type="PANTHER" id="PTHR40033:SF1">
    <property type="entry name" value="CITRATE-SODIUM SYMPORTER"/>
    <property type="match status" value="1"/>
</dbReference>
<gene>
    <name evidence="2" type="ORF">CEV34_3322</name>
</gene>
<dbReference type="PANTHER" id="PTHR40033">
    <property type="entry name" value="NA(+)-MALATE SYMPORTER"/>
    <property type="match status" value="1"/>
</dbReference>
<comment type="caution">
    <text evidence="2">The sequence shown here is derived from an EMBL/GenBank/DDBJ whole genome shotgun (WGS) entry which is preliminary data.</text>
</comment>
<dbReference type="EMBL" id="NNRM01000037">
    <property type="protein sequence ID" value="OYR23989.1"/>
    <property type="molecule type" value="Genomic_DNA"/>
</dbReference>
<feature type="transmembrane region" description="Helical" evidence="1">
    <location>
        <begin position="90"/>
        <end position="106"/>
    </location>
</feature>
<keyword evidence="1" id="KW-1133">Transmembrane helix</keyword>
<dbReference type="Pfam" id="PF03390">
    <property type="entry name" value="2HCT"/>
    <property type="match status" value="1"/>
</dbReference>
<evidence type="ECO:0000313" key="3">
    <source>
        <dbReference type="Proteomes" id="UP000216188"/>
    </source>
</evidence>
<protein>
    <submittedName>
        <fullName evidence="2">2-hydroxycarboxylate transporter family protein</fullName>
    </submittedName>
</protein>
<organism evidence="2 3">
    <name type="scientific">Brucella pseudogrignonensis</name>
    <dbReference type="NCBI Taxonomy" id="419475"/>
    <lineage>
        <taxon>Bacteria</taxon>
        <taxon>Pseudomonadati</taxon>
        <taxon>Pseudomonadota</taxon>
        <taxon>Alphaproteobacteria</taxon>
        <taxon>Hyphomicrobiales</taxon>
        <taxon>Brucellaceae</taxon>
        <taxon>Brucella/Ochrobactrum group</taxon>
        <taxon>Brucella</taxon>
    </lineage>
</organism>
<proteinExistence type="predicted"/>
<keyword evidence="1" id="KW-0812">Transmembrane</keyword>